<feature type="region of interest" description="Disordered" evidence="1">
    <location>
        <begin position="136"/>
        <end position="325"/>
    </location>
</feature>
<feature type="compositionally biased region" description="Low complexity" evidence="1">
    <location>
        <begin position="282"/>
        <end position="294"/>
    </location>
</feature>
<dbReference type="KEGG" id="ctp:CTRG_04185"/>
<dbReference type="RefSeq" id="XP_002549888.1">
    <property type="nucleotide sequence ID" value="XM_002549842.1"/>
</dbReference>
<dbReference type="HOGENOM" id="CLU_083386_0_0_1"/>
<reference evidence="2 3" key="1">
    <citation type="journal article" date="2009" name="Nature">
        <title>Evolution of pathogenicity and sexual reproduction in eight Candida genomes.</title>
        <authorList>
            <person name="Butler G."/>
            <person name="Rasmussen M.D."/>
            <person name="Lin M.F."/>
            <person name="Santos M.A."/>
            <person name="Sakthikumar S."/>
            <person name="Munro C.A."/>
            <person name="Rheinbay E."/>
            <person name="Grabherr M."/>
            <person name="Forche A."/>
            <person name="Reedy J.L."/>
            <person name="Agrafioti I."/>
            <person name="Arnaud M.B."/>
            <person name="Bates S."/>
            <person name="Brown A.J."/>
            <person name="Brunke S."/>
            <person name="Costanzo M.C."/>
            <person name="Fitzpatrick D.A."/>
            <person name="de Groot P.W."/>
            <person name="Harris D."/>
            <person name="Hoyer L.L."/>
            <person name="Hube B."/>
            <person name="Klis F.M."/>
            <person name="Kodira C."/>
            <person name="Lennard N."/>
            <person name="Logue M.E."/>
            <person name="Martin R."/>
            <person name="Neiman A.M."/>
            <person name="Nikolaou E."/>
            <person name="Quail M.A."/>
            <person name="Quinn J."/>
            <person name="Santos M.C."/>
            <person name="Schmitzberger F.F."/>
            <person name="Sherlock G."/>
            <person name="Shah P."/>
            <person name="Silverstein K.A."/>
            <person name="Skrzypek M.S."/>
            <person name="Soll D."/>
            <person name="Staggs R."/>
            <person name="Stansfield I."/>
            <person name="Stumpf M.P."/>
            <person name="Sudbery P.E."/>
            <person name="Srikantha T."/>
            <person name="Zeng Q."/>
            <person name="Berman J."/>
            <person name="Berriman M."/>
            <person name="Heitman J."/>
            <person name="Gow N.A."/>
            <person name="Lorenz M.C."/>
            <person name="Birren B.W."/>
            <person name="Kellis M."/>
            <person name="Cuomo C.A."/>
        </authorList>
    </citation>
    <scope>NUCLEOTIDE SEQUENCE [LARGE SCALE GENOMIC DNA]</scope>
    <source>
        <strain evidence="3">ATCC MYA-3404 / T1</strain>
    </source>
</reference>
<proteinExistence type="predicted"/>
<dbReference type="VEuPathDB" id="FungiDB:CTRG_04185"/>
<dbReference type="GeneID" id="8299449"/>
<dbReference type="OrthoDB" id="2530523at2759"/>
<protein>
    <submittedName>
        <fullName evidence="2">Uncharacterized protein</fullName>
    </submittedName>
</protein>
<sequence length="325" mass="37395">MDFADRAPLSLDRDRVTCILLINTHLIKKCCNIHNTMLNNPQFMQQISPENRAMLTNTYNHYIRRLQCNLATLNYIYEKYHSPQPSQQSSKAIFPIILSAPQDMPELNQLYSKLQELYPEGVQYFKMKFEESRKQQAFQQQSQLQQQQHQQHQQQQQSMHAPQQQSQQVPPPPQQVLQQQQQSQQQSPQTIPQMMPQQSVPQSQQQQVPPPQTQSQTQSQAPPPPPQQQQQQQHQPQQQQQAPPQSIPPTQSQPPPQSFDDILLTDGFNPSNDSMPNSSGPNEFNSNYNNNGMNSFQMSTLSPQQILQQANSSEPTSSLVQDFLF</sequence>
<organism evidence="2 3">
    <name type="scientific">Candida tropicalis (strain ATCC MYA-3404 / T1)</name>
    <name type="common">Yeast</name>
    <dbReference type="NCBI Taxonomy" id="294747"/>
    <lineage>
        <taxon>Eukaryota</taxon>
        <taxon>Fungi</taxon>
        <taxon>Dikarya</taxon>
        <taxon>Ascomycota</taxon>
        <taxon>Saccharomycotina</taxon>
        <taxon>Pichiomycetes</taxon>
        <taxon>Debaryomycetaceae</taxon>
        <taxon>Candida/Lodderomyces clade</taxon>
        <taxon>Candida</taxon>
    </lineage>
</organism>
<name>C5MD84_CANTT</name>
<feature type="compositionally biased region" description="Low complexity" evidence="1">
    <location>
        <begin position="175"/>
        <end position="220"/>
    </location>
</feature>
<dbReference type="AlphaFoldDB" id="C5MD84"/>
<accession>C5MD84</accession>
<dbReference type="EMBL" id="GG692399">
    <property type="protein sequence ID" value="EER32514.1"/>
    <property type="molecule type" value="Genomic_DNA"/>
</dbReference>
<gene>
    <name evidence="2" type="ORF">CTRG_04185</name>
</gene>
<dbReference type="eggNOG" id="ENOG502SGD2">
    <property type="taxonomic scope" value="Eukaryota"/>
</dbReference>
<evidence type="ECO:0000313" key="3">
    <source>
        <dbReference type="Proteomes" id="UP000002037"/>
    </source>
</evidence>
<dbReference type="Proteomes" id="UP000002037">
    <property type="component" value="Unassembled WGS sequence"/>
</dbReference>
<evidence type="ECO:0000313" key="2">
    <source>
        <dbReference type="EMBL" id="EER32514.1"/>
    </source>
</evidence>
<feature type="compositionally biased region" description="Low complexity" evidence="1">
    <location>
        <begin position="228"/>
        <end position="244"/>
    </location>
</feature>
<feature type="compositionally biased region" description="Low complexity" evidence="1">
    <location>
        <begin position="136"/>
        <end position="168"/>
    </location>
</feature>
<feature type="compositionally biased region" description="Polar residues" evidence="1">
    <location>
        <begin position="295"/>
        <end position="325"/>
    </location>
</feature>
<evidence type="ECO:0000256" key="1">
    <source>
        <dbReference type="SAM" id="MobiDB-lite"/>
    </source>
</evidence>
<keyword evidence="3" id="KW-1185">Reference proteome</keyword>
<feature type="compositionally biased region" description="Pro residues" evidence="1">
    <location>
        <begin position="245"/>
        <end position="257"/>
    </location>
</feature>
<feature type="compositionally biased region" description="Polar residues" evidence="1">
    <location>
        <begin position="268"/>
        <end position="281"/>
    </location>
</feature>